<dbReference type="GO" id="GO:0008810">
    <property type="term" value="F:cellulase activity"/>
    <property type="evidence" value="ECO:0007669"/>
    <property type="project" value="UniProtKB-UniRule"/>
</dbReference>
<evidence type="ECO:0000256" key="5">
    <source>
        <dbReference type="RuleBase" id="RU368122"/>
    </source>
</evidence>
<name>A0A9P6GDC6_9PLEO</name>
<evidence type="ECO:0000256" key="2">
    <source>
        <dbReference type="ARBA" id="ARBA00004613"/>
    </source>
</evidence>
<keyword evidence="5" id="KW-0624">Polysaccharide degradation</keyword>
<comment type="subcellular location">
    <subcellularLocation>
        <location evidence="2 5">Secreted</location>
    </subcellularLocation>
</comment>
<evidence type="ECO:0000256" key="6">
    <source>
        <dbReference type="SAM" id="SignalP"/>
    </source>
</evidence>
<dbReference type="PANTHER" id="PTHR33353">
    <property type="entry name" value="PUTATIVE (AFU_ORTHOLOGUE AFUA_1G12560)-RELATED"/>
    <property type="match status" value="1"/>
</dbReference>
<dbReference type="CDD" id="cd21175">
    <property type="entry name" value="LPMO_AA9"/>
    <property type="match status" value="1"/>
</dbReference>
<keyword evidence="5" id="KW-0136">Cellulose degradation</keyword>
<feature type="chain" id="PRO_5040231464" description="AA9 family lytic polysaccharide monooxygenase" evidence="6">
    <location>
        <begin position="21"/>
        <end position="241"/>
    </location>
</feature>
<organism evidence="8 9">
    <name type="scientific">Paraphaeosphaeria minitans</name>
    <dbReference type="NCBI Taxonomy" id="565426"/>
    <lineage>
        <taxon>Eukaryota</taxon>
        <taxon>Fungi</taxon>
        <taxon>Dikarya</taxon>
        <taxon>Ascomycota</taxon>
        <taxon>Pezizomycotina</taxon>
        <taxon>Dothideomycetes</taxon>
        <taxon>Pleosporomycetidae</taxon>
        <taxon>Pleosporales</taxon>
        <taxon>Massarineae</taxon>
        <taxon>Didymosphaeriaceae</taxon>
        <taxon>Paraphaeosphaeria</taxon>
    </lineage>
</organism>
<keyword evidence="4 5" id="KW-1015">Disulfide bond</keyword>
<evidence type="ECO:0000313" key="9">
    <source>
        <dbReference type="Proteomes" id="UP000756921"/>
    </source>
</evidence>
<comment type="caution">
    <text evidence="8">The sequence shown here is derived from an EMBL/GenBank/DDBJ whole genome shotgun (WGS) entry which is preliminary data.</text>
</comment>
<accession>A0A9P6GDC6</accession>
<dbReference type="GO" id="GO:0030245">
    <property type="term" value="P:cellulose catabolic process"/>
    <property type="evidence" value="ECO:0007669"/>
    <property type="project" value="UniProtKB-UniRule"/>
</dbReference>
<evidence type="ECO:0000256" key="3">
    <source>
        <dbReference type="ARBA" id="ARBA00022525"/>
    </source>
</evidence>
<keyword evidence="6" id="KW-0732">Signal</keyword>
<feature type="domain" description="Auxiliary Activity family 9 catalytic" evidence="7">
    <location>
        <begin position="21"/>
        <end position="231"/>
    </location>
</feature>
<dbReference type="InterPro" id="IPR049892">
    <property type="entry name" value="AA9"/>
</dbReference>
<comment type="function">
    <text evidence="5">Lytic polysaccharide monooxygenase (LMPO) that depolymerizes crystalline and amorphous polysaccharides via the oxidation of scissile alpha- or beta-(1-4)-glycosidic bonds, yielding C1 and/or C4 oxidation products. Catalysis by LPMOs requires the reduction of the active-site copper from Cu(II) to Cu(I) by a reducing agent and H(2)O(2) or O(2) as a cosubstrate.</text>
</comment>
<dbReference type="Pfam" id="PF03443">
    <property type="entry name" value="AA9"/>
    <property type="match status" value="1"/>
</dbReference>
<proteinExistence type="predicted"/>
<dbReference type="Gene3D" id="2.70.50.70">
    <property type="match status" value="1"/>
</dbReference>
<dbReference type="OrthoDB" id="6038816at2759"/>
<dbReference type="EC" id="1.14.99.56" evidence="5"/>
<evidence type="ECO:0000259" key="7">
    <source>
        <dbReference type="Pfam" id="PF03443"/>
    </source>
</evidence>
<dbReference type="EMBL" id="WJXW01000009">
    <property type="protein sequence ID" value="KAF9733349.1"/>
    <property type="molecule type" value="Genomic_DNA"/>
</dbReference>
<evidence type="ECO:0000256" key="4">
    <source>
        <dbReference type="ARBA" id="ARBA00023157"/>
    </source>
</evidence>
<sequence length="241" mass="25235">MKSFTAAAFLLATLAEVAQGHYIFQYLTANGQKGAQYQNIRKNTNNNSPVTGLSDNNLRCNVGGASGSGTSVVSVASGSSVSFTADQAVYHQGPVSFYMTKVSDAASADGSSDWFKASLEALSGCSRCANLLQIKEIGPTFSGGQAKWDMSTTYSVSIPSCIAPGDYLLRIEQLGIHNPGSPPQFYISCAQVKVTGGGSKTLSPTTKIPGHVKSTDSGYTANIYNPDFKSYVVPGPKVATC</sequence>
<comment type="catalytic activity">
    <reaction evidence="5">
        <text>[(1-&gt;4)-beta-D-glucosyl]n+m + reduced acceptor + O2 = 4-dehydro-beta-D-glucosyl-[(1-&gt;4)-beta-D-glucosyl]n-1 + [(1-&gt;4)-beta-D-glucosyl]m + acceptor + H2O.</text>
        <dbReference type="EC" id="1.14.99.56"/>
    </reaction>
</comment>
<dbReference type="Proteomes" id="UP000756921">
    <property type="component" value="Unassembled WGS sequence"/>
</dbReference>
<reference evidence="8" key="1">
    <citation type="journal article" date="2020" name="Mol. Plant Microbe Interact.">
        <title>Genome Sequence of the Biocontrol Agent Coniothyrium minitans strain Conio (IMI 134523).</title>
        <authorList>
            <person name="Patel D."/>
            <person name="Shittu T.A."/>
            <person name="Baroncelli R."/>
            <person name="Muthumeenakshi S."/>
            <person name="Osborne T.H."/>
            <person name="Janganan T.K."/>
            <person name="Sreenivasaprasad S."/>
        </authorList>
    </citation>
    <scope>NUCLEOTIDE SEQUENCE</scope>
    <source>
        <strain evidence="8">Conio</strain>
    </source>
</reference>
<feature type="signal peptide" evidence="6">
    <location>
        <begin position="1"/>
        <end position="20"/>
    </location>
</feature>
<evidence type="ECO:0000256" key="1">
    <source>
        <dbReference type="ARBA" id="ARBA00001973"/>
    </source>
</evidence>
<comment type="cofactor">
    <cofactor evidence="1">
        <name>Cu(2+)</name>
        <dbReference type="ChEBI" id="CHEBI:29036"/>
    </cofactor>
</comment>
<keyword evidence="3 5" id="KW-0964">Secreted</keyword>
<keyword evidence="5" id="KW-0119">Carbohydrate metabolism</keyword>
<dbReference type="GO" id="GO:0030248">
    <property type="term" value="F:cellulose binding"/>
    <property type="evidence" value="ECO:0007669"/>
    <property type="project" value="UniProtKB-UniRule"/>
</dbReference>
<protein>
    <recommendedName>
        <fullName evidence="5">AA9 family lytic polysaccharide monooxygenase</fullName>
        <ecNumber evidence="5">1.14.99.56</ecNumber>
    </recommendedName>
    <alternativeName>
        <fullName evidence="5">Endo-beta-1,4-glucanase</fullName>
    </alternativeName>
    <alternativeName>
        <fullName evidence="5">Glycosyl hydrolase 61 family protein</fullName>
    </alternativeName>
</protein>
<dbReference type="AlphaFoldDB" id="A0A9P6GDC6"/>
<dbReference type="InterPro" id="IPR005103">
    <property type="entry name" value="AA9_LPMO"/>
</dbReference>
<dbReference type="PANTHER" id="PTHR33353:SF11">
    <property type="entry name" value="GLYCOSYLHYDROLASE FAMILY 61-7 PROTEIN"/>
    <property type="match status" value="1"/>
</dbReference>
<comment type="domain">
    <text evidence="5">Has a modular structure: an endo-beta-1,4-glucanase catalytic module at the N-terminus, a linker rich in serines and threonines, and a C-terminal carbohydrate-binding module (CBM).</text>
</comment>
<evidence type="ECO:0000313" key="8">
    <source>
        <dbReference type="EMBL" id="KAF9733349.1"/>
    </source>
</evidence>
<dbReference type="GO" id="GO:0005576">
    <property type="term" value="C:extracellular region"/>
    <property type="evidence" value="ECO:0007669"/>
    <property type="project" value="UniProtKB-SubCell"/>
</dbReference>
<gene>
    <name evidence="8" type="ORF">PMIN01_09032</name>
</gene>
<keyword evidence="9" id="KW-1185">Reference proteome</keyword>